<gene>
    <name evidence="13" type="ORF">HNR13_000552</name>
</gene>
<evidence type="ECO:0000259" key="11">
    <source>
        <dbReference type="Pfam" id="PF02518"/>
    </source>
</evidence>
<name>A0A853CUJ9_9MICO</name>
<keyword evidence="10" id="KW-0812">Transmembrane</keyword>
<proteinExistence type="predicted"/>
<evidence type="ECO:0000256" key="5">
    <source>
        <dbReference type="ARBA" id="ARBA00022741"/>
    </source>
</evidence>
<keyword evidence="9" id="KW-0175">Coiled coil</keyword>
<evidence type="ECO:0000256" key="8">
    <source>
        <dbReference type="ARBA" id="ARBA00023012"/>
    </source>
</evidence>
<dbReference type="SUPFAM" id="SSF55874">
    <property type="entry name" value="ATPase domain of HSP90 chaperone/DNA topoisomerase II/histidine kinase"/>
    <property type="match status" value="1"/>
</dbReference>
<dbReference type="GO" id="GO:0046983">
    <property type="term" value="F:protein dimerization activity"/>
    <property type="evidence" value="ECO:0007669"/>
    <property type="project" value="InterPro"/>
</dbReference>
<evidence type="ECO:0000256" key="1">
    <source>
        <dbReference type="ARBA" id="ARBA00000085"/>
    </source>
</evidence>
<dbReference type="Pfam" id="PF02518">
    <property type="entry name" value="HATPase_c"/>
    <property type="match status" value="1"/>
</dbReference>
<evidence type="ECO:0000313" key="14">
    <source>
        <dbReference type="Proteomes" id="UP000578352"/>
    </source>
</evidence>
<sequence>MNAIASLWARLPPLVVDILAVLLAALDALINSAEEPSAWSPLDVTVVAVACAGLLLRRRFPLVVFLLTLPAAVAQDLLAAPIIALFTLSRVSRRRWLLVACAALFAFSSAFPWPFAGADRVDQFGAFVYFVYQFATAAAPVALGQLLQAREDLAKRLVEIEDAKEHEQALYAQTVLARERNQLAREMHDVVSHQVSLIAVQAAALQVTAGTEQERSGAEAIRELSVATLDELRTMVALLRMAGSSSPGLTPQPTSADIRTLIAASGLEVELDGELPREAPAAVQRAVYRTIQEALTNARKHSPGAPVSVRLEAGDGVVGVTVANGPARSRALALPGSRVGLVGLRERSELLGGTFRAGSTPAGGFEVHADFPLR</sequence>
<dbReference type="InterPro" id="IPR011712">
    <property type="entry name" value="Sig_transdc_His_kin_sub3_dim/P"/>
</dbReference>
<dbReference type="PANTHER" id="PTHR24421">
    <property type="entry name" value="NITRATE/NITRITE SENSOR PROTEIN NARX-RELATED"/>
    <property type="match status" value="1"/>
</dbReference>
<feature type="transmembrane region" description="Helical" evidence="10">
    <location>
        <begin position="37"/>
        <end position="56"/>
    </location>
</feature>
<evidence type="ECO:0000256" key="9">
    <source>
        <dbReference type="SAM" id="Coils"/>
    </source>
</evidence>
<feature type="transmembrane region" description="Helical" evidence="10">
    <location>
        <begin position="62"/>
        <end position="84"/>
    </location>
</feature>
<dbReference type="InterPro" id="IPR036890">
    <property type="entry name" value="HATPase_C_sf"/>
</dbReference>
<dbReference type="InterPro" id="IPR003594">
    <property type="entry name" value="HATPase_dom"/>
</dbReference>
<comment type="catalytic activity">
    <reaction evidence="1">
        <text>ATP + protein L-histidine = ADP + protein N-phospho-L-histidine.</text>
        <dbReference type="EC" id="2.7.13.3"/>
    </reaction>
</comment>
<feature type="coiled-coil region" evidence="9">
    <location>
        <begin position="143"/>
        <end position="170"/>
    </location>
</feature>
<dbReference type="CDD" id="cd16917">
    <property type="entry name" value="HATPase_UhpB-NarQ-NarX-like"/>
    <property type="match status" value="1"/>
</dbReference>
<dbReference type="PANTHER" id="PTHR24421:SF10">
    <property type="entry name" value="NITRATE_NITRITE SENSOR PROTEIN NARQ"/>
    <property type="match status" value="1"/>
</dbReference>
<feature type="domain" description="Histidine kinase/HSP90-like ATPase" evidence="11">
    <location>
        <begin position="284"/>
        <end position="373"/>
    </location>
</feature>
<dbReference type="GO" id="GO:0000155">
    <property type="term" value="F:phosphorelay sensor kinase activity"/>
    <property type="evidence" value="ECO:0007669"/>
    <property type="project" value="InterPro"/>
</dbReference>
<dbReference type="EC" id="2.7.13.3" evidence="2"/>
<dbReference type="RefSeq" id="WP_179604332.1">
    <property type="nucleotide sequence ID" value="NZ_BAABEH010000001.1"/>
</dbReference>
<organism evidence="13 14">
    <name type="scientific">Leifsonia shinshuensis</name>
    <dbReference type="NCBI Taxonomy" id="150026"/>
    <lineage>
        <taxon>Bacteria</taxon>
        <taxon>Bacillati</taxon>
        <taxon>Actinomycetota</taxon>
        <taxon>Actinomycetes</taxon>
        <taxon>Micrococcales</taxon>
        <taxon>Microbacteriaceae</taxon>
        <taxon>Leifsonia</taxon>
    </lineage>
</organism>
<dbReference type="Pfam" id="PF07730">
    <property type="entry name" value="HisKA_3"/>
    <property type="match status" value="1"/>
</dbReference>
<dbReference type="AlphaFoldDB" id="A0A853CUJ9"/>
<evidence type="ECO:0000256" key="6">
    <source>
        <dbReference type="ARBA" id="ARBA00022777"/>
    </source>
</evidence>
<dbReference type="GO" id="GO:0005524">
    <property type="term" value="F:ATP binding"/>
    <property type="evidence" value="ECO:0007669"/>
    <property type="project" value="UniProtKB-KW"/>
</dbReference>
<feature type="transmembrane region" description="Helical" evidence="10">
    <location>
        <begin position="96"/>
        <end position="115"/>
    </location>
</feature>
<evidence type="ECO:0000256" key="3">
    <source>
        <dbReference type="ARBA" id="ARBA00022553"/>
    </source>
</evidence>
<evidence type="ECO:0000256" key="2">
    <source>
        <dbReference type="ARBA" id="ARBA00012438"/>
    </source>
</evidence>
<keyword evidence="8" id="KW-0902">Two-component regulatory system</keyword>
<feature type="transmembrane region" description="Helical" evidence="10">
    <location>
        <begin position="127"/>
        <end position="147"/>
    </location>
</feature>
<keyword evidence="6 13" id="KW-0418">Kinase</keyword>
<dbReference type="Proteomes" id="UP000578352">
    <property type="component" value="Unassembled WGS sequence"/>
</dbReference>
<protein>
    <recommendedName>
        <fullName evidence="2">histidine kinase</fullName>
        <ecNumber evidence="2">2.7.13.3</ecNumber>
    </recommendedName>
</protein>
<dbReference type="GO" id="GO:0016020">
    <property type="term" value="C:membrane"/>
    <property type="evidence" value="ECO:0007669"/>
    <property type="project" value="InterPro"/>
</dbReference>
<keyword evidence="4" id="KW-0808">Transferase</keyword>
<comment type="caution">
    <text evidence="13">The sequence shown here is derived from an EMBL/GenBank/DDBJ whole genome shotgun (WGS) entry which is preliminary data.</text>
</comment>
<evidence type="ECO:0000256" key="7">
    <source>
        <dbReference type="ARBA" id="ARBA00022840"/>
    </source>
</evidence>
<dbReference type="EMBL" id="JACCFL010000001">
    <property type="protein sequence ID" value="NYJ22265.1"/>
    <property type="molecule type" value="Genomic_DNA"/>
</dbReference>
<keyword evidence="10" id="KW-0472">Membrane</keyword>
<keyword evidence="5" id="KW-0547">Nucleotide-binding</keyword>
<feature type="transmembrane region" description="Helical" evidence="10">
    <location>
        <begin position="12"/>
        <end position="30"/>
    </location>
</feature>
<evidence type="ECO:0000256" key="4">
    <source>
        <dbReference type="ARBA" id="ARBA00022679"/>
    </source>
</evidence>
<evidence type="ECO:0000259" key="12">
    <source>
        <dbReference type="Pfam" id="PF07730"/>
    </source>
</evidence>
<dbReference type="InterPro" id="IPR050482">
    <property type="entry name" value="Sensor_HK_TwoCompSys"/>
</dbReference>
<keyword evidence="10" id="KW-1133">Transmembrane helix</keyword>
<feature type="domain" description="Signal transduction histidine kinase subgroup 3 dimerisation and phosphoacceptor" evidence="12">
    <location>
        <begin position="179"/>
        <end position="240"/>
    </location>
</feature>
<dbReference type="Gene3D" id="1.20.5.1930">
    <property type="match status" value="1"/>
</dbReference>
<evidence type="ECO:0000313" key="13">
    <source>
        <dbReference type="EMBL" id="NYJ22265.1"/>
    </source>
</evidence>
<keyword evidence="7" id="KW-0067">ATP-binding</keyword>
<evidence type="ECO:0000256" key="10">
    <source>
        <dbReference type="SAM" id="Phobius"/>
    </source>
</evidence>
<keyword evidence="3" id="KW-0597">Phosphoprotein</keyword>
<dbReference type="Gene3D" id="3.30.565.10">
    <property type="entry name" value="Histidine kinase-like ATPase, C-terminal domain"/>
    <property type="match status" value="1"/>
</dbReference>
<reference evidence="13 14" key="1">
    <citation type="submission" date="2020-07" db="EMBL/GenBank/DDBJ databases">
        <title>Sequencing the genomes of 1000 actinobacteria strains.</title>
        <authorList>
            <person name="Klenk H.-P."/>
        </authorList>
    </citation>
    <scope>NUCLEOTIDE SEQUENCE [LARGE SCALE GENOMIC DNA]</scope>
    <source>
        <strain evidence="13 14">DSM 15165</strain>
    </source>
</reference>
<accession>A0A853CUJ9</accession>